<feature type="transmembrane region" description="Helical" evidence="1">
    <location>
        <begin position="12"/>
        <end position="36"/>
    </location>
</feature>
<keyword evidence="1" id="KW-0812">Transmembrane</keyword>
<accession>A0A6B1DQW7</accession>
<feature type="transmembrane region" description="Helical" evidence="1">
    <location>
        <begin position="42"/>
        <end position="63"/>
    </location>
</feature>
<reference evidence="2" key="1">
    <citation type="submission" date="2019-09" db="EMBL/GenBank/DDBJ databases">
        <title>Characterisation of the sponge microbiome using genome-centric metagenomics.</title>
        <authorList>
            <person name="Engelberts J.P."/>
            <person name="Robbins S.J."/>
            <person name="De Goeij J.M."/>
            <person name="Aranda M."/>
            <person name="Bell S.C."/>
            <person name="Webster N.S."/>
        </authorList>
    </citation>
    <scope>NUCLEOTIDE SEQUENCE</scope>
    <source>
        <strain evidence="2">SB0662_bin_9</strain>
    </source>
</reference>
<dbReference type="AlphaFoldDB" id="A0A6B1DQW7"/>
<dbReference type="EMBL" id="VXPY01000041">
    <property type="protein sequence ID" value="MYD90020.1"/>
    <property type="molecule type" value="Genomic_DNA"/>
</dbReference>
<evidence type="ECO:0000313" key="2">
    <source>
        <dbReference type="EMBL" id="MYD90020.1"/>
    </source>
</evidence>
<evidence type="ECO:0000256" key="1">
    <source>
        <dbReference type="SAM" id="Phobius"/>
    </source>
</evidence>
<name>A0A6B1DQW7_9CHLR</name>
<keyword evidence="1" id="KW-1133">Transmembrane helix</keyword>
<comment type="caution">
    <text evidence="2">The sequence shown here is derived from an EMBL/GenBank/DDBJ whole genome shotgun (WGS) entry which is preliminary data.</text>
</comment>
<keyword evidence="1" id="KW-0472">Membrane</keyword>
<gene>
    <name evidence="2" type="ORF">F4Y08_06735</name>
</gene>
<organism evidence="2">
    <name type="scientific">Caldilineaceae bacterium SB0662_bin_9</name>
    <dbReference type="NCBI Taxonomy" id="2605258"/>
    <lineage>
        <taxon>Bacteria</taxon>
        <taxon>Bacillati</taxon>
        <taxon>Chloroflexota</taxon>
        <taxon>Caldilineae</taxon>
        <taxon>Caldilineales</taxon>
        <taxon>Caldilineaceae</taxon>
    </lineage>
</organism>
<sequence length="67" mass="7081">MDESLLSCSGCFVALLLAFVVLVAFGAFLGILGGVISAVFGLFAAIPGWLWLAILVVAIVAIWQRRN</sequence>
<proteinExistence type="predicted"/>
<protein>
    <submittedName>
        <fullName evidence="2">Uncharacterized protein</fullName>
    </submittedName>
</protein>